<feature type="transmembrane region" description="Helical" evidence="7">
    <location>
        <begin position="103"/>
        <end position="127"/>
    </location>
</feature>
<feature type="transmembrane region" description="Helical" evidence="7">
    <location>
        <begin position="12"/>
        <end position="33"/>
    </location>
</feature>
<gene>
    <name evidence="9" type="primary">ycjO</name>
    <name evidence="9" type="ORF">NMY3_01652</name>
</gene>
<evidence type="ECO:0000256" key="7">
    <source>
        <dbReference type="RuleBase" id="RU363032"/>
    </source>
</evidence>
<protein>
    <submittedName>
        <fullName evidence="9">Inner membrane ABC transporter permease protein YcjO</fullName>
    </submittedName>
</protein>
<dbReference type="CDD" id="cd06261">
    <property type="entry name" value="TM_PBP2"/>
    <property type="match status" value="1"/>
</dbReference>
<feature type="transmembrane region" description="Helical" evidence="7">
    <location>
        <begin position="154"/>
        <end position="180"/>
    </location>
</feature>
<feature type="transmembrane region" description="Helical" evidence="7">
    <location>
        <begin position="201"/>
        <end position="225"/>
    </location>
</feature>
<comment type="subcellular location">
    <subcellularLocation>
        <location evidence="1 7">Cell membrane</location>
        <topology evidence="1 7">Multi-pass membrane protein</topology>
    </subcellularLocation>
</comment>
<sequence length="289" mass="32558">MHSIARYEPYLYLLPAISILCVFLLFPFAWNIYISTHGVSITTILKEWEFVWLDNFIQVLNDPNFHTSIKISIIFVGGSVVFQFLIGLVIASLLNQNIKGKQILIALIMIPWITSGLIAAFSFKFIFDNSFGIINYILEYLGFSSIAWLSDPKIVVWSIIIANVWYGTPFTILFLTAGLLSINPSIYESAKVDGASKIKSFFYLTLPMIRSFIIIDIILITIWSINFFEIPLIMTGGNPLFASTPASLYMYRQAFEFGLLSKGSASGIILLSINIVVAFIYIIALKRRG</sequence>
<evidence type="ECO:0000256" key="5">
    <source>
        <dbReference type="ARBA" id="ARBA00022989"/>
    </source>
</evidence>
<accession>A0A654LXD4</accession>
<dbReference type="PROSITE" id="PS50928">
    <property type="entry name" value="ABC_TM1"/>
    <property type="match status" value="1"/>
</dbReference>
<reference evidence="10" key="1">
    <citation type="submission" date="2015-10" db="EMBL/GenBank/DDBJ databases">
        <title>Niche specialization of a soil ammonia-oxidizing archaeon, Candidatus Nitrosocosmicus oleophilus.</title>
        <authorList>
            <person name="Jung M.-Y."/>
            <person name="Rhee S.-K."/>
        </authorList>
    </citation>
    <scope>NUCLEOTIDE SEQUENCE [LARGE SCALE GENOMIC DNA]</scope>
    <source>
        <strain evidence="10">MY3</strain>
    </source>
</reference>
<dbReference type="SUPFAM" id="SSF160964">
    <property type="entry name" value="MalF N-terminal region-like"/>
    <property type="match status" value="1"/>
</dbReference>
<dbReference type="PANTHER" id="PTHR30193">
    <property type="entry name" value="ABC TRANSPORTER PERMEASE PROTEIN"/>
    <property type="match status" value="1"/>
</dbReference>
<comment type="similarity">
    <text evidence="7">Belongs to the binding-protein-dependent transport system permease family.</text>
</comment>
<feature type="domain" description="ABC transmembrane type-1" evidence="8">
    <location>
        <begin position="69"/>
        <end position="281"/>
    </location>
</feature>
<evidence type="ECO:0000259" key="8">
    <source>
        <dbReference type="PROSITE" id="PS50928"/>
    </source>
</evidence>
<feature type="transmembrane region" description="Helical" evidence="7">
    <location>
        <begin position="71"/>
        <end position="91"/>
    </location>
</feature>
<evidence type="ECO:0000256" key="4">
    <source>
        <dbReference type="ARBA" id="ARBA00022692"/>
    </source>
</evidence>
<dbReference type="GeneID" id="60421673"/>
<name>A0A654LXD4_9ARCH</name>
<proteinExistence type="inferred from homology"/>
<evidence type="ECO:0000256" key="2">
    <source>
        <dbReference type="ARBA" id="ARBA00022448"/>
    </source>
</evidence>
<keyword evidence="5 7" id="KW-1133">Transmembrane helix</keyword>
<dbReference type="InterPro" id="IPR051393">
    <property type="entry name" value="ABC_transporter_permease"/>
</dbReference>
<dbReference type="Proteomes" id="UP000058925">
    <property type="component" value="Chromosome"/>
</dbReference>
<keyword evidence="10" id="KW-1185">Reference proteome</keyword>
<dbReference type="SUPFAM" id="SSF161098">
    <property type="entry name" value="MetI-like"/>
    <property type="match status" value="1"/>
</dbReference>
<dbReference type="PANTHER" id="PTHR30193:SF37">
    <property type="entry name" value="INNER MEMBRANE ABC TRANSPORTER PERMEASE PROTEIN YCJO"/>
    <property type="match status" value="1"/>
</dbReference>
<evidence type="ECO:0000256" key="1">
    <source>
        <dbReference type="ARBA" id="ARBA00004651"/>
    </source>
</evidence>
<keyword evidence="3" id="KW-1003">Cell membrane</keyword>
<dbReference type="KEGG" id="taa:NMY3_01652"/>
<evidence type="ECO:0000313" key="9">
    <source>
        <dbReference type="EMBL" id="ALI35855.1"/>
    </source>
</evidence>
<dbReference type="Pfam" id="PF00528">
    <property type="entry name" value="BPD_transp_1"/>
    <property type="match status" value="1"/>
</dbReference>
<dbReference type="AlphaFoldDB" id="A0A654LXD4"/>
<feature type="transmembrane region" description="Helical" evidence="7">
    <location>
        <begin position="265"/>
        <end position="285"/>
    </location>
</feature>
<keyword evidence="2 7" id="KW-0813">Transport</keyword>
<keyword evidence="6 7" id="KW-0472">Membrane</keyword>
<keyword evidence="4 7" id="KW-0812">Transmembrane</keyword>
<evidence type="ECO:0000256" key="6">
    <source>
        <dbReference type="ARBA" id="ARBA00023136"/>
    </source>
</evidence>
<organism evidence="9 10">
    <name type="scientific">Candidatus Nitrosocosmicus oleophilus</name>
    <dbReference type="NCBI Taxonomy" id="1353260"/>
    <lineage>
        <taxon>Archaea</taxon>
        <taxon>Nitrososphaerota</taxon>
        <taxon>Nitrososphaeria</taxon>
        <taxon>Nitrososphaerales</taxon>
        <taxon>Nitrososphaeraceae</taxon>
        <taxon>Candidatus Nitrosocosmicus</taxon>
    </lineage>
</organism>
<dbReference type="GO" id="GO:0055085">
    <property type="term" value="P:transmembrane transport"/>
    <property type="evidence" value="ECO:0007669"/>
    <property type="project" value="InterPro"/>
</dbReference>
<dbReference type="Gene3D" id="1.10.3720.10">
    <property type="entry name" value="MetI-like"/>
    <property type="match status" value="1"/>
</dbReference>
<dbReference type="InterPro" id="IPR035906">
    <property type="entry name" value="MetI-like_sf"/>
</dbReference>
<evidence type="ECO:0000313" key="10">
    <source>
        <dbReference type="Proteomes" id="UP000058925"/>
    </source>
</evidence>
<evidence type="ECO:0000256" key="3">
    <source>
        <dbReference type="ARBA" id="ARBA00022475"/>
    </source>
</evidence>
<dbReference type="RefSeq" id="WP_231100382.1">
    <property type="nucleotide sequence ID" value="NZ_CP012850.1"/>
</dbReference>
<dbReference type="InterPro" id="IPR000515">
    <property type="entry name" value="MetI-like"/>
</dbReference>
<dbReference type="GO" id="GO:0005886">
    <property type="term" value="C:plasma membrane"/>
    <property type="evidence" value="ECO:0007669"/>
    <property type="project" value="UniProtKB-SubCell"/>
</dbReference>
<dbReference type="EMBL" id="CP012850">
    <property type="protein sequence ID" value="ALI35855.1"/>
    <property type="molecule type" value="Genomic_DNA"/>
</dbReference>